<evidence type="ECO:0000313" key="3">
    <source>
        <dbReference type="EMBL" id="KRL62948.1"/>
    </source>
</evidence>
<dbReference type="Gene3D" id="3.40.50.880">
    <property type="match status" value="1"/>
</dbReference>
<dbReference type="eggNOG" id="COG4085">
    <property type="taxonomic scope" value="Bacteria"/>
</dbReference>
<proteinExistence type="predicted"/>
<dbReference type="InterPro" id="IPR039975">
    <property type="entry name" value="IFT52"/>
</dbReference>
<feature type="compositionally biased region" description="Basic and acidic residues" evidence="1">
    <location>
        <begin position="353"/>
        <end position="366"/>
    </location>
</feature>
<feature type="region of interest" description="Disordered" evidence="1">
    <location>
        <begin position="525"/>
        <end position="561"/>
    </location>
</feature>
<sequence>MKKASKFILLSATLLTLSFGSSQLAFAETAQDPAPVIQANKAKDKHKRILFDNTHAQTSGSADWVIDGGFSDYANALANEGYYVTELRKTTPITLADLKNYDVFVIPEASIPYKVSEQQAISDYVSQGGSVFYIADHYNADRNKNRWDASEVFNGFRRGAFSNPAKGMSEDEKNSAAMQGVESRDWLAMTFGVRFRYNALDNIPDFKSEIMTDAFGILNGVKSVALHAGSTLAITNPQIAKGLVYLPSGLTSANKWAHAVDQGVYDGGGIAEGAYVAISKHGKGKAAFIGDSSAVEDATPKYTNEETGMKKGTYDGFKEESDAKLLLNLTDWLSKQENYTSFSEAKIALSEKTKLNDNESPDKTTEPEPEPWSSSKAGYKWWDSSTFAPGSYGSKINPTKQADYYFTLPDKIEKGKAATIELKFSGLKPNETVSGYSVGVYTTKAVGSYSQGAQVGYVDATNSNNFPKQAGYSDTFSVTADADGNASKKLAIRVDEVGQFNIRLRNGKSNLKTFDKYNVVEAALASKPETTTPSKPQTPVNSKPNNQTTTNATSTTSVKSPATEEEFTGVVYVPVINNKPNWKIALLDGQGHYTGQFISTNTSWKVFAKKQINGKTFFRLGTDKQWIPADYTGQKATEIKLNKTAFAPIINHSANWKIALLDGEGHYTGQFIKTNSYWKVLAEKQIAGRKMYRLGTDKQWVPSSYLRF</sequence>
<dbReference type="PANTHER" id="PTHR12969">
    <property type="entry name" value="NGD5/OSM-6/IFT52"/>
    <property type="match status" value="1"/>
</dbReference>
<dbReference type="Proteomes" id="UP000051931">
    <property type="component" value="Unassembled WGS sequence"/>
</dbReference>
<dbReference type="PATRIC" id="fig|1122152.4.peg.1163"/>
<dbReference type="AlphaFoldDB" id="A0A0R1S614"/>
<dbReference type="SUPFAM" id="SSF52317">
    <property type="entry name" value="Class I glutamine amidotransferase-like"/>
    <property type="match status" value="1"/>
</dbReference>
<protein>
    <submittedName>
        <fullName evidence="3">Uncharacterized protein</fullName>
    </submittedName>
</protein>
<accession>A0A0R1S614</accession>
<feature type="chain" id="PRO_5006410343" evidence="2">
    <location>
        <begin position="28"/>
        <end position="708"/>
    </location>
</feature>
<name>A0A0R1S614_9LACO</name>
<feature type="compositionally biased region" description="Polar residues" evidence="1">
    <location>
        <begin position="528"/>
        <end position="544"/>
    </location>
</feature>
<feature type="region of interest" description="Disordered" evidence="1">
    <location>
        <begin position="353"/>
        <end position="376"/>
    </location>
</feature>
<dbReference type="PANTHER" id="PTHR12969:SF7">
    <property type="entry name" value="INTRAFLAGELLAR TRANSPORT PROTEIN 52 HOMOLOG"/>
    <property type="match status" value="1"/>
</dbReference>
<dbReference type="EMBL" id="AZFB01000006">
    <property type="protein sequence ID" value="KRL62948.1"/>
    <property type="molecule type" value="Genomic_DNA"/>
</dbReference>
<keyword evidence="2" id="KW-0732">Signal</keyword>
<comment type="caution">
    <text evidence="3">The sequence shown here is derived from an EMBL/GenBank/DDBJ whole genome shotgun (WGS) entry which is preliminary data.</text>
</comment>
<evidence type="ECO:0000256" key="2">
    <source>
        <dbReference type="SAM" id="SignalP"/>
    </source>
</evidence>
<evidence type="ECO:0000313" key="4">
    <source>
        <dbReference type="Proteomes" id="UP000051931"/>
    </source>
</evidence>
<keyword evidence="4" id="KW-1185">Reference proteome</keyword>
<organism evidence="3 4">
    <name type="scientific">Lactobacillus psittaci DSM 15354</name>
    <dbReference type="NCBI Taxonomy" id="1122152"/>
    <lineage>
        <taxon>Bacteria</taxon>
        <taxon>Bacillati</taxon>
        <taxon>Bacillota</taxon>
        <taxon>Bacilli</taxon>
        <taxon>Lactobacillales</taxon>
        <taxon>Lactobacillaceae</taxon>
        <taxon>Lactobacillus</taxon>
    </lineage>
</organism>
<dbReference type="RefSeq" id="WP_236692245.1">
    <property type="nucleotide sequence ID" value="NZ_AUEI01000008.1"/>
</dbReference>
<feature type="compositionally biased region" description="Low complexity" evidence="1">
    <location>
        <begin position="545"/>
        <end position="557"/>
    </location>
</feature>
<feature type="signal peptide" evidence="2">
    <location>
        <begin position="1"/>
        <end position="27"/>
    </location>
</feature>
<gene>
    <name evidence="3" type="ORF">FC23_GL001132</name>
</gene>
<reference evidence="3 4" key="1">
    <citation type="journal article" date="2015" name="Genome Announc.">
        <title>Expanding the biotechnology potential of lactobacilli through comparative genomics of 213 strains and associated genera.</title>
        <authorList>
            <person name="Sun Z."/>
            <person name="Harris H.M."/>
            <person name="McCann A."/>
            <person name="Guo C."/>
            <person name="Argimon S."/>
            <person name="Zhang W."/>
            <person name="Yang X."/>
            <person name="Jeffery I.B."/>
            <person name="Cooney J.C."/>
            <person name="Kagawa T.F."/>
            <person name="Liu W."/>
            <person name="Song Y."/>
            <person name="Salvetti E."/>
            <person name="Wrobel A."/>
            <person name="Rasinkangas P."/>
            <person name="Parkhill J."/>
            <person name="Rea M.C."/>
            <person name="O'Sullivan O."/>
            <person name="Ritari J."/>
            <person name="Douillard F.P."/>
            <person name="Paul Ross R."/>
            <person name="Yang R."/>
            <person name="Briner A.E."/>
            <person name="Felis G.E."/>
            <person name="de Vos W.M."/>
            <person name="Barrangou R."/>
            <person name="Klaenhammer T.R."/>
            <person name="Caufield P.W."/>
            <person name="Cui Y."/>
            <person name="Zhang H."/>
            <person name="O'Toole P.W."/>
        </authorList>
    </citation>
    <scope>NUCLEOTIDE SEQUENCE [LARGE SCALE GENOMIC DNA]</scope>
    <source>
        <strain evidence="3 4">DSM 15354</strain>
    </source>
</reference>
<dbReference type="InterPro" id="IPR029062">
    <property type="entry name" value="Class_I_gatase-like"/>
</dbReference>
<evidence type="ECO:0000256" key="1">
    <source>
        <dbReference type="SAM" id="MobiDB-lite"/>
    </source>
</evidence>
<dbReference type="STRING" id="1122152.GCA_000425905_01061"/>